<sequence length="95" mass="10779">MPEPALPPQPLTGALGEIWSWQRQFEITFKVLRETGVQPLESEVRRHRLLGSMENLLLAIEPHWDTTIRPMLEARAAEQARIAVIAEKEPEGKDG</sequence>
<proteinExistence type="predicted"/>
<evidence type="ECO:0000313" key="2">
    <source>
        <dbReference type="Proteomes" id="UP000325684"/>
    </source>
</evidence>
<dbReference type="Proteomes" id="UP000325684">
    <property type="component" value="Unassembled WGS sequence"/>
</dbReference>
<keyword evidence="2" id="KW-1185">Reference proteome</keyword>
<dbReference type="RefSeq" id="WP_150942068.1">
    <property type="nucleotide sequence ID" value="NZ_VCMV01000003.1"/>
</dbReference>
<organism evidence="1 2">
    <name type="scientific">Microvirga brassicacearum</name>
    <dbReference type="NCBI Taxonomy" id="2580413"/>
    <lineage>
        <taxon>Bacteria</taxon>
        <taxon>Pseudomonadati</taxon>
        <taxon>Pseudomonadota</taxon>
        <taxon>Alphaproteobacteria</taxon>
        <taxon>Hyphomicrobiales</taxon>
        <taxon>Methylobacteriaceae</taxon>
        <taxon>Microvirga</taxon>
    </lineage>
</organism>
<protein>
    <submittedName>
        <fullName evidence="1">Uncharacterized protein</fullName>
    </submittedName>
</protein>
<name>A0A5N3PGZ9_9HYPH</name>
<dbReference type="AlphaFoldDB" id="A0A5N3PGZ9"/>
<reference evidence="1 2" key="1">
    <citation type="journal article" date="2019" name="Microorganisms">
        <title>Genome Insights into the Novel Species Microvirga brassicacearum, a Rapeseed Endophyte with Biotechnological Potential.</title>
        <authorList>
            <person name="Jimenez-Gomez A."/>
            <person name="Saati-Santamaria Z."/>
            <person name="Igual J.M."/>
            <person name="Rivas R."/>
            <person name="Mateos P.F."/>
            <person name="Garcia-Fraile P."/>
        </authorList>
    </citation>
    <scope>NUCLEOTIDE SEQUENCE [LARGE SCALE GENOMIC DNA]</scope>
    <source>
        <strain evidence="1 2">CDVBN77</strain>
    </source>
</reference>
<comment type="caution">
    <text evidence="1">The sequence shown here is derived from an EMBL/GenBank/DDBJ whole genome shotgun (WGS) entry which is preliminary data.</text>
</comment>
<gene>
    <name evidence="1" type="ORF">FEZ63_02575</name>
</gene>
<accession>A0A5N3PGZ9</accession>
<dbReference type="EMBL" id="VCMV01000003">
    <property type="protein sequence ID" value="KAB0269011.1"/>
    <property type="molecule type" value="Genomic_DNA"/>
</dbReference>
<evidence type="ECO:0000313" key="1">
    <source>
        <dbReference type="EMBL" id="KAB0269011.1"/>
    </source>
</evidence>